<sequence>MWVVAFARLFFPRRVTFARSISSLSPQQRRAARGSPPRRGGPSLRNPVPRRERAVAVAQPLPTTARPSERPPPPSPRCGTAELRAGREDDVRPPRHAAKHGALPRRRPRAVSTATPASGPCLDAREPPPTGLPEAARRRRLSGRRLPREPAPTPVRCL</sequence>
<dbReference type="HOGENOM" id="CLU_1673620_0_0_1"/>
<dbReference type="EMBL" id="ABJB010070611">
    <property type="status" value="NOT_ANNOTATED_CDS"/>
    <property type="molecule type" value="Genomic_DNA"/>
</dbReference>
<feature type="compositionally biased region" description="Low complexity" evidence="1">
    <location>
        <begin position="26"/>
        <end position="43"/>
    </location>
</feature>
<evidence type="ECO:0000313" key="2">
    <source>
        <dbReference type="EnsemblMetazoa" id="ISCW021282-PA"/>
    </source>
</evidence>
<feature type="compositionally biased region" description="Basic residues" evidence="1">
    <location>
        <begin position="94"/>
        <end position="109"/>
    </location>
</feature>
<protein>
    <submittedName>
        <fullName evidence="2">Uncharacterized protein</fullName>
    </submittedName>
</protein>
<accession>A0A1S4LYY9</accession>
<dbReference type="EnsemblMetazoa" id="ISCW021282-RA">
    <property type="protein sequence ID" value="ISCW021282-PA"/>
    <property type="gene ID" value="ISCW021282"/>
</dbReference>
<keyword evidence="3" id="KW-1185">Reference proteome</keyword>
<name>A0A1S4LYY9_IXOSC</name>
<dbReference type="PaxDb" id="6945-B7Q7C0"/>
<evidence type="ECO:0000256" key="1">
    <source>
        <dbReference type="SAM" id="MobiDB-lite"/>
    </source>
</evidence>
<dbReference type="VEuPathDB" id="VectorBase:ISCW021282"/>
<feature type="region of interest" description="Disordered" evidence="1">
    <location>
        <begin position="22"/>
        <end position="158"/>
    </location>
</feature>
<proteinExistence type="predicted"/>
<feature type="compositionally biased region" description="Basic and acidic residues" evidence="1">
    <location>
        <begin position="84"/>
        <end position="93"/>
    </location>
</feature>
<dbReference type="Proteomes" id="UP000001555">
    <property type="component" value="Unassembled WGS sequence"/>
</dbReference>
<reference evidence="2" key="2">
    <citation type="submission" date="2020-05" db="UniProtKB">
        <authorList>
            <consortium name="EnsemblMetazoa"/>
        </authorList>
    </citation>
    <scope>IDENTIFICATION</scope>
    <source>
        <strain evidence="2">wikel</strain>
    </source>
</reference>
<evidence type="ECO:0000313" key="3">
    <source>
        <dbReference type="Proteomes" id="UP000001555"/>
    </source>
</evidence>
<organism evidence="2 3">
    <name type="scientific">Ixodes scapularis</name>
    <name type="common">Black-legged tick</name>
    <name type="synonym">Deer tick</name>
    <dbReference type="NCBI Taxonomy" id="6945"/>
    <lineage>
        <taxon>Eukaryota</taxon>
        <taxon>Metazoa</taxon>
        <taxon>Ecdysozoa</taxon>
        <taxon>Arthropoda</taxon>
        <taxon>Chelicerata</taxon>
        <taxon>Arachnida</taxon>
        <taxon>Acari</taxon>
        <taxon>Parasitiformes</taxon>
        <taxon>Ixodida</taxon>
        <taxon>Ixodoidea</taxon>
        <taxon>Ixodidae</taxon>
        <taxon>Ixodinae</taxon>
        <taxon>Ixodes</taxon>
    </lineage>
</organism>
<reference evidence="3" key="1">
    <citation type="submission" date="2008-03" db="EMBL/GenBank/DDBJ databases">
        <title>Annotation of Ixodes scapularis.</title>
        <authorList>
            <consortium name="Ixodes scapularis Genome Project Consortium"/>
            <person name="Caler E."/>
            <person name="Hannick L.I."/>
            <person name="Bidwell S."/>
            <person name="Joardar V."/>
            <person name="Thiagarajan M."/>
            <person name="Amedeo P."/>
            <person name="Galinsky K.J."/>
            <person name="Schobel S."/>
            <person name="Inman J."/>
            <person name="Hostetler J."/>
            <person name="Miller J."/>
            <person name="Hammond M."/>
            <person name="Megy K."/>
            <person name="Lawson D."/>
            <person name="Kodira C."/>
            <person name="Sutton G."/>
            <person name="Meyer J."/>
            <person name="Hill C.A."/>
            <person name="Birren B."/>
            <person name="Nene V."/>
            <person name="Collins F."/>
            <person name="Alarcon-Chaidez F."/>
            <person name="Wikel S."/>
            <person name="Strausberg R."/>
        </authorList>
    </citation>
    <scope>NUCLEOTIDE SEQUENCE [LARGE SCALE GENOMIC DNA]</scope>
    <source>
        <strain evidence="3">Wikel</strain>
    </source>
</reference>
<feature type="compositionally biased region" description="Pro residues" evidence="1">
    <location>
        <begin position="149"/>
        <end position="158"/>
    </location>
</feature>